<dbReference type="InterPro" id="IPR005694">
    <property type="entry name" value="MFP_proteobact"/>
</dbReference>
<feature type="transmembrane region" description="Helical" evidence="9">
    <location>
        <begin position="24"/>
        <end position="45"/>
    </location>
</feature>
<dbReference type="NCBIfam" id="NF011715">
    <property type="entry name" value="PRK15136.1"/>
    <property type="match status" value="1"/>
</dbReference>
<evidence type="ECO:0000259" key="11">
    <source>
        <dbReference type="Pfam" id="PF25963"/>
    </source>
</evidence>
<feature type="domain" description="Multidrug export protein EmrA/FarA alpha-helical hairpin" evidence="10">
    <location>
        <begin position="97"/>
        <end position="217"/>
    </location>
</feature>
<feature type="domain" description="p-hydroxybenzoic acid efflux pump subunit AaeA-like beta-barrel" evidence="11">
    <location>
        <begin position="254"/>
        <end position="345"/>
    </location>
</feature>
<proteinExistence type="inferred from homology"/>
<dbReference type="PANTHER" id="PTHR30386:SF19">
    <property type="entry name" value="MULTIDRUG EXPORT PROTEIN EMRA-RELATED"/>
    <property type="match status" value="1"/>
</dbReference>
<dbReference type="Gene3D" id="2.40.50.100">
    <property type="match status" value="1"/>
</dbReference>
<dbReference type="EMBL" id="LXEW01000017">
    <property type="protein sequence ID" value="OAT53221.1"/>
    <property type="molecule type" value="Genomic_DNA"/>
</dbReference>
<reference evidence="12 13" key="1">
    <citation type="submission" date="2016-04" db="EMBL/GenBank/DDBJ databases">
        <title>ATOL: Assembling a taxonomically balanced genome-scale reconstruction of the evolutionary history of the Enterobacteriaceae.</title>
        <authorList>
            <person name="Plunkett G.III."/>
            <person name="Neeno-Eckwall E.C."/>
            <person name="Glasner J.D."/>
            <person name="Perna N.T."/>
        </authorList>
    </citation>
    <scope>NUCLEOTIDE SEQUENCE [LARGE SCALE GENOMIC DNA]</scope>
    <source>
        <strain evidence="12 13">ATCC 35613</strain>
    </source>
</reference>
<dbReference type="Pfam" id="PF25885">
    <property type="entry name" value="HH_EMRA"/>
    <property type="match status" value="1"/>
</dbReference>
<dbReference type="NCBIfam" id="TIGR00998">
    <property type="entry name" value="8a0101"/>
    <property type="match status" value="1"/>
</dbReference>
<evidence type="ECO:0000313" key="13">
    <source>
        <dbReference type="Proteomes" id="UP000078224"/>
    </source>
</evidence>
<evidence type="ECO:0000256" key="6">
    <source>
        <dbReference type="ARBA" id="ARBA00022692"/>
    </source>
</evidence>
<gene>
    <name evidence="12" type="ORF">M998_1214</name>
</gene>
<keyword evidence="13" id="KW-1185">Reference proteome</keyword>
<dbReference type="FunFam" id="2.40.30.170:FF:000003">
    <property type="entry name" value="Multidrug resistance protein A"/>
    <property type="match status" value="1"/>
</dbReference>
<dbReference type="Pfam" id="PF25963">
    <property type="entry name" value="Beta-barrel_AAEA"/>
    <property type="match status" value="1"/>
</dbReference>
<evidence type="ECO:0000256" key="7">
    <source>
        <dbReference type="ARBA" id="ARBA00022989"/>
    </source>
</evidence>
<dbReference type="InterPro" id="IPR050739">
    <property type="entry name" value="MFP"/>
</dbReference>
<evidence type="ECO:0000256" key="2">
    <source>
        <dbReference type="ARBA" id="ARBA00009477"/>
    </source>
</evidence>
<dbReference type="Proteomes" id="UP000078224">
    <property type="component" value="Unassembled WGS sequence"/>
</dbReference>
<dbReference type="Gene3D" id="2.40.30.170">
    <property type="match status" value="1"/>
</dbReference>
<keyword evidence="4" id="KW-1003">Cell membrane</keyword>
<keyword evidence="6 9" id="KW-0812">Transmembrane</keyword>
<sequence length="393" mass="43520">MSSREEMQETQKPPLNKKRRRKNALIFLTFIFIAIGIGWSVYWYLVLRHYESTDNAYVAGNQVQIQSQLSGSVMTVNVDNTDFVESGTVLVELDPRDAEIALDKAKTELANSVRQTHQNVINSRQYQANISVKRSELSRLQNDLKRREVLGNSNLIGKEELQHAREAVVSAKAALDVAIEQYNANQAIVLDSPLEKQPAVEQAATQVRNAWLALQRTKIVSPVDGYVSRRSVQVGSQITPATPLMAIVPSDGMWIDANFKETQLADMRIGQPVKVTTDFYGKDIKFNGTVVGLDMGTGSAFSLLPAQNASGNWIKVVQRLPVRIALDAAQLEKYPLRIGLSTDVIVDTLNKDGKVLSKGMRETPAYHTSALVIDMSPANKIVTEIINNNSSNK</sequence>
<keyword evidence="7 9" id="KW-1133">Transmembrane helix</keyword>
<name>A0A1B7JZ89_9GAMM</name>
<evidence type="ECO:0000259" key="10">
    <source>
        <dbReference type="Pfam" id="PF25885"/>
    </source>
</evidence>
<dbReference type="InterPro" id="IPR058634">
    <property type="entry name" value="AaeA-lik-b-barrel"/>
</dbReference>
<organism evidence="12 13">
    <name type="scientific">Providencia heimbachae ATCC 35613</name>
    <dbReference type="NCBI Taxonomy" id="1354272"/>
    <lineage>
        <taxon>Bacteria</taxon>
        <taxon>Pseudomonadati</taxon>
        <taxon>Pseudomonadota</taxon>
        <taxon>Gammaproteobacteria</taxon>
        <taxon>Enterobacterales</taxon>
        <taxon>Morganellaceae</taxon>
        <taxon>Providencia</taxon>
    </lineage>
</organism>
<comment type="caution">
    <text evidence="12">The sequence shown here is derived from an EMBL/GenBank/DDBJ whole genome shotgun (WGS) entry which is preliminary data.</text>
</comment>
<dbReference type="GO" id="GO:0005886">
    <property type="term" value="C:plasma membrane"/>
    <property type="evidence" value="ECO:0007669"/>
    <property type="project" value="UniProtKB-SubCell"/>
</dbReference>
<dbReference type="GO" id="GO:0046677">
    <property type="term" value="P:response to antibiotic"/>
    <property type="evidence" value="ECO:0007669"/>
    <property type="project" value="UniProtKB-ARBA"/>
</dbReference>
<evidence type="ECO:0000256" key="3">
    <source>
        <dbReference type="ARBA" id="ARBA00022448"/>
    </source>
</evidence>
<evidence type="ECO:0000313" key="12">
    <source>
        <dbReference type="EMBL" id="OAT53221.1"/>
    </source>
</evidence>
<evidence type="ECO:0000256" key="4">
    <source>
        <dbReference type="ARBA" id="ARBA00022475"/>
    </source>
</evidence>
<accession>A0A1B7JZ89</accession>
<dbReference type="GO" id="GO:1990961">
    <property type="term" value="P:xenobiotic detoxification by transmembrane export across the plasma membrane"/>
    <property type="evidence" value="ECO:0007669"/>
    <property type="project" value="InterPro"/>
</dbReference>
<keyword evidence="5" id="KW-0997">Cell inner membrane</keyword>
<dbReference type="OrthoDB" id="9811754at2"/>
<dbReference type="GO" id="GO:0042910">
    <property type="term" value="F:xenobiotic transmembrane transporter activity"/>
    <property type="evidence" value="ECO:0007669"/>
    <property type="project" value="InterPro"/>
</dbReference>
<dbReference type="AlphaFoldDB" id="A0A1B7JZ89"/>
<evidence type="ECO:0000256" key="8">
    <source>
        <dbReference type="ARBA" id="ARBA00023136"/>
    </source>
</evidence>
<protein>
    <submittedName>
        <fullName evidence="12">Membrane fusion component of a tripartite multidrug resistance system</fullName>
    </submittedName>
</protein>
<comment type="similarity">
    <text evidence="2">Belongs to the membrane fusion protein (MFP) (TC 8.A.1) family.</text>
</comment>
<evidence type="ECO:0000256" key="1">
    <source>
        <dbReference type="ARBA" id="ARBA00004383"/>
    </source>
</evidence>
<evidence type="ECO:0000256" key="9">
    <source>
        <dbReference type="SAM" id="Phobius"/>
    </source>
</evidence>
<dbReference type="PANTHER" id="PTHR30386">
    <property type="entry name" value="MEMBRANE FUSION SUBUNIT OF EMRAB-TOLC MULTIDRUG EFFLUX PUMP"/>
    <property type="match status" value="1"/>
</dbReference>
<comment type="subcellular location">
    <subcellularLocation>
        <location evidence="1">Cell inner membrane</location>
        <topology evidence="1">Single-pass membrane protein</topology>
        <orientation evidence="1">Periplasmic side</orientation>
    </subcellularLocation>
</comment>
<dbReference type="SUPFAM" id="SSF111369">
    <property type="entry name" value="HlyD-like secretion proteins"/>
    <property type="match status" value="2"/>
</dbReference>
<dbReference type="RefSeq" id="WP_068908047.1">
    <property type="nucleotide sequence ID" value="NZ_LXEW01000017.1"/>
</dbReference>
<evidence type="ECO:0000256" key="5">
    <source>
        <dbReference type="ARBA" id="ARBA00022519"/>
    </source>
</evidence>
<dbReference type="PATRIC" id="fig|1354272.4.peg.1231"/>
<keyword evidence="8 9" id="KW-0472">Membrane</keyword>
<dbReference type="GO" id="GO:0015721">
    <property type="term" value="P:bile acid and bile salt transport"/>
    <property type="evidence" value="ECO:0007669"/>
    <property type="project" value="UniProtKB-ARBA"/>
</dbReference>
<keyword evidence="3" id="KW-0813">Transport</keyword>
<dbReference type="InterPro" id="IPR058633">
    <property type="entry name" value="EmrA/FarA_HH"/>
</dbReference>